<gene>
    <name evidence="1" type="ORF">H5410_008295</name>
</gene>
<dbReference type="EMBL" id="JACXVP010000002">
    <property type="protein sequence ID" value="KAG5623077.1"/>
    <property type="molecule type" value="Genomic_DNA"/>
</dbReference>
<organism evidence="1 2">
    <name type="scientific">Solanum commersonii</name>
    <name type="common">Commerson's wild potato</name>
    <name type="synonym">Commerson's nightshade</name>
    <dbReference type="NCBI Taxonomy" id="4109"/>
    <lineage>
        <taxon>Eukaryota</taxon>
        <taxon>Viridiplantae</taxon>
        <taxon>Streptophyta</taxon>
        <taxon>Embryophyta</taxon>
        <taxon>Tracheophyta</taxon>
        <taxon>Spermatophyta</taxon>
        <taxon>Magnoliopsida</taxon>
        <taxon>eudicotyledons</taxon>
        <taxon>Gunneridae</taxon>
        <taxon>Pentapetalae</taxon>
        <taxon>asterids</taxon>
        <taxon>lamiids</taxon>
        <taxon>Solanales</taxon>
        <taxon>Solanaceae</taxon>
        <taxon>Solanoideae</taxon>
        <taxon>Solaneae</taxon>
        <taxon>Solanum</taxon>
    </lineage>
</organism>
<keyword evidence="2" id="KW-1185">Reference proteome</keyword>
<evidence type="ECO:0000313" key="1">
    <source>
        <dbReference type="EMBL" id="KAG5623077.1"/>
    </source>
</evidence>
<name>A0A9J6AEJ4_SOLCO</name>
<evidence type="ECO:0000313" key="2">
    <source>
        <dbReference type="Proteomes" id="UP000824120"/>
    </source>
</evidence>
<proteinExistence type="predicted"/>
<dbReference type="Proteomes" id="UP000824120">
    <property type="component" value="Chromosome 2"/>
</dbReference>
<reference evidence="1 2" key="1">
    <citation type="submission" date="2020-09" db="EMBL/GenBank/DDBJ databases">
        <title>De no assembly of potato wild relative species, Solanum commersonii.</title>
        <authorList>
            <person name="Cho K."/>
        </authorList>
    </citation>
    <scope>NUCLEOTIDE SEQUENCE [LARGE SCALE GENOMIC DNA]</scope>
    <source>
        <strain evidence="1">LZ3.2</strain>
        <tissue evidence="1">Leaf</tissue>
    </source>
</reference>
<accession>A0A9J6AEJ4</accession>
<sequence length="86" mass="9331">MAAIGGVVLYHTWHDKSSLEIHFNFRNLFHYLCSKGKSTEDKSETSGDILNCVISGSATSVIFSEETLTSCRNGESKGKGSCDLSP</sequence>
<protein>
    <submittedName>
        <fullName evidence="1">Uncharacterized protein</fullName>
    </submittedName>
</protein>
<comment type="caution">
    <text evidence="1">The sequence shown here is derived from an EMBL/GenBank/DDBJ whole genome shotgun (WGS) entry which is preliminary data.</text>
</comment>
<dbReference type="AlphaFoldDB" id="A0A9J6AEJ4"/>